<keyword evidence="3" id="KW-1185">Reference proteome</keyword>
<protein>
    <submittedName>
        <fullName evidence="2">Uncharacterized protein</fullName>
    </submittedName>
</protein>
<name>A0A8X8WDY2_SALSN</name>
<feature type="compositionally biased region" description="Low complexity" evidence="1">
    <location>
        <begin position="95"/>
        <end position="107"/>
    </location>
</feature>
<feature type="region of interest" description="Disordered" evidence="1">
    <location>
        <begin position="245"/>
        <end position="334"/>
    </location>
</feature>
<evidence type="ECO:0000256" key="1">
    <source>
        <dbReference type="SAM" id="MobiDB-lite"/>
    </source>
</evidence>
<dbReference type="EMBL" id="PNBA02000018">
    <property type="protein sequence ID" value="KAG6392901.1"/>
    <property type="molecule type" value="Genomic_DNA"/>
</dbReference>
<evidence type="ECO:0000313" key="2">
    <source>
        <dbReference type="EMBL" id="KAG6392901.1"/>
    </source>
</evidence>
<reference evidence="2" key="1">
    <citation type="submission" date="2018-01" db="EMBL/GenBank/DDBJ databases">
        <authorList>
            <person name="Mao J.F."/>
        </authorList>
    </citation>
    <scope>NUCLEOTIDE SEQUENCE</scope>
    <source>
        <strain evidence="2">Huo1</strain>
        <tissue evidence="2">Leaf</tissue>
    </source>
</reference>
<feature type="region of interest" description="Disordered" evidence="1">
    <location>
        <begin position="92"/>
        <end position="141"/>
    </location>
</feature>
<feature type="compositionally biased region" description="Polar residues" evidence="1">
    <location>
        <begin position="325"/>
        <end position="334"/>
    </location>
</feature>
<comment type="caution">
    <text evidence="2">The sequence shown here is derived from an EMBL/GenBank/DDBJ whole genome shotgun (WGS) entry which is preliminary data.</text>
</comment>
<dbReference type="Proteomes" id="UP000298416">
    <property type="component" value="Unassembled WGS sequence"/>
</dbReference>
<evidence type="ECO:0000313" key="3">
    <source>
        <dbReference type="Proteomes" id="UP000298416"/>
    </source>
</evidence>
<proteinExistence type="predicted"/>
<reference evidence="2" key="2">
    <citation type="submission" date="2020-08" db="EMBL/GenBank/DDBJ databases">
        <title>Plant Genome Project.</title>
        <authorList>
            <person name="Zhang R.-G."/>
        </authorList>
    </citation>
    <scope>NUCLEOTIDE SEQUENCE</scope>
    <source>
        <strain evidence="2">Huo1</strain>
        <tissue evidence="2">Leaf</tissue>
    </source>
</reference>
<gene>
    <name evidence="2" type="ORF">SASPL_147129</name>
</gene>
<organism evidence="2">
    <name type="scientific">Salvia splendens</name>
    <name type="common">Scarlet sage</name>
    <dbReference type="NCBI Taxonomy" id="180675"/>
    <lineage>
        <taxon>Eukaryota</taxon>
        <taxon>Viridiplantae</taxon>
        <taxon>Streptophyta</taxon>
        <taxon>Embryophyta</taxon>
        <taxon>Tracheophyta</taxon>
        <taxon>Spermatophyta</taxon>
        <taxon>Magnoliopsida</taxon>
        <taxon>eudicotyledons</taxon>
        <taxon>Gunneridae</taxon>
        <taxon>Pentapetalae</taxon>
        <taxon>asterids</taxon>
        <taxon>lamiids</taxon>
        <taxon>Lamiales</taxon>
        <taxon>Lamiaceae</taxon>
        <taxon>Nepetoideae</taxon>
        <taxon>Mentheae</taxon>
        <taxon>Salviinae</taxon>
        <taxon>Salvia</taxon>
        <taxon>Salvia subgen. Calosphace</taxon>
        <taxon>core Calosphace</taxon>
    </lineage>
</organism>
<dbReference type="AlphaFoldDB" id="A0A8X8WDY2"/>
<feature type="compositionally biased region" description="Low complexity" evidence="1">
    <location>
        <begin position="122"/>
        <end position="136"/>
    </location>
</feature>
<accession>A0A8X8WDY2</accession>
<sequence length="334" mass="36624">MGEREIYSTFYGELIVDSKNDLNLAAQGDFSKTPFSQAKNILERLIEAKRSYETFRGQYRRGAVHAAEARNDEKLEARFEQMDKKLLEALATKHGSSAPSSGSSPPSTAVRHRARQFATKHGSSAPSSGNSAPSSAVRHQARQYGTELRQFATKHGSSAVRHQAWQFGTKLGNSVIWRERSKHEEELGCYDNSFQQIWSKPTVREKTAWSDAVLSARRQQHGQPRPGSTVTFLLPALMVLREAAATGCRDSGGTSEREGSLGPDQPSPETEAVETASTGVKETRRRGAVPTESGGCESRSTHDAKGSSQRCSDSRAERPVGDSPISGQEQWFPD</sequence>